<gene>
    <name evidence="1" type="ORF">B7P33_05860</name>
</gene>
<accession>A0A2A4G9P0</accession>
<keyword evidence="2" id="KW-1185">Reference proteome</keyword>
<organism evidence="1 2">
    <name type="scientific">Sediminicola luteus</name>
    <dbReference type="NCBI Taxonomy" id="319238"/>
    <lineage>
        <taxon>Bacteria</taxon>
        <taxon>Pseudomonadati</taxon>
        <taxon>Bacteroidota</taxon>
        <taxon>Flavobacteriia</taxon>
        <taxon>Flavobacteriales</taxon>
        <taxon>Flavobacteriaceae</taxon>
        <taxon>Sediminicola</taxon>
    </lineage>
</organism>
<protein>
    <submittedName>
        <fullName evidence="1">Transcriptional regulator</fullName>
    </submittedName>
</protein>
<dbReference type="Proteomes" id="UP000219559">
    <property type="component" value="Unassembled WGS sequence"/>
</dbReference>
<comment type="caution">
    <text evidence="1">The sequence shown here is derived from an EMBL/GenBank/DDBJ whole genome shotgun (WGS) entry which is preliminary data.</text>
</comment>
<evidence type="ECO:0000313" key="1">
    <source>
        <dbReference type="EMBL" id="PCE64696.1"/>
    </source>
</evidence>
<name>A0A2A4G9P0_9FLAO</name>
<reference evidence="1 2" key="1">
    <citation type="submission" date="2017-04" db="EMBL/GenBank/DDBJ databases">
        <title>A new member of the family Flavobacteriaceae isolated from ascidians.</title>
        <authorList>
            <person name="Chen L."/>
        </authorList>
    </citation>
    <scope>NUCLEOTIDE SEQUENCE [LARGE SCALE GENOMIC DNA]</scope>
    <source>
        <strain evidence="1 2">HQA918</strain>
    </source>
</reference>
<evidence type="ECO:0000313" key="2">
    <source>
        <dbReference type="Proteomes" id="UP000219559"/>
    </source>
</evidence>
<sequence length="201" mass="22199">MKSIAVITGDVIKSRDGEPKEWLNILKDTLQQYGSSPKDWDVYRGDSFQLAIAPQKALTAALHIKASIKQNKLHDARMGIGIGTFQFEAQKITESNGQAFVNSGACFESLKTQTLAIKTDQPQLNDSLNTMFGLALLTIDHWSSPVSKTIKVALENPDKNQSQLAQLLNHTQSNTSKALKRGGFDEIMAMNAYYVKNISKL</sequence>
<proteinExistence type="predicted"/>
<dbReference type="AlphaFoldDB" id="A0A2A4G9P0"/>
<dbReference type="EMBL" id="NBWU01000002">
    <property type="protein sequence ID" value="PCE64696.1"/>
    <property type="molecule type" value="Genomic_DNA"/>
</dbReference>
<dbReference type="RefSeq" id="WP_097439977.1">
    <property type="nucleotide sequence ID" value="NZ_KZ300476.1"/>
</dbReference>
<dbReference type="OrthoDB" id="7064118at2"/>